<dbReference type="AlphaFoldDB" id="A0A1F6YWB0"/>
<accession>A0A1F6YWB0</accession>
<protein>
    <submittedName>
        <fullName evidence="1">Uncharacterized protein</fullName>
    </submittedName>
</protein>
<dbReference type="Proteomes" id="UP000178975">
    <property type="component" value="Unassembled WGS sequence"/>
</dbReference>
<name>A0A1F6YWB0_9BACT</name>
<sequence length="112" mass="12379">MFNKLNIFERLTEKARIVDAVTAPIIITGLALVGLSNHFEKDNTPDFGPNAPAIKMTNSGGKLILEQNGKSYSLELSKLKPEQIEKLAKLNPEFESFLNNGPINVIDVNKKN</sequence>
<proteinExistence type="predicted"/>
<evidence type="ECO:0000313" key="2">
    <source>
        <dbReference type="Proteomes" id="UP000178975"/>
    </source>
</evidence>
<evidence type="ECO:0000313" key="1">
    <source>
        <dbReference type="EMBL" id="OGJ10674.1"/>
    </source>
</evidence>
<comment type="caution">
    <text evidence="1">The sequence shown here is derived from an EMBL/GenBank/DDBJ whole genome shotgun (WGS) entry which is preliminary data.</text>
</comment>
<dbReference type="EMBL" id="MFWE01000004">
    <property type="protein sequence ID" value="OGJ10674.1"/>
    <property type="molecule type" value="Genomic_DNA"/>
</dbReference>
<gene>
    <name evidence="1" type="ORF">A2456_00490</name>
</gene>
<reference evidence="1 2" key="1">
    <citation type="journal article" date="2016" name="Nat. Commun.">
        <title>Thousands of microbial genomes shed light on interconnected biogeochemical processes in an aquifer system.</title>
        <authorList>
            <person name="Anantharaman K."/>
            <person name="Brown C.T."/>
            <person name="Hug L.A."/>
            <person name="Sharon I."/>
            <person name="Castelle C.J."/>
            <person name="Probst A.J."/>
            <person name="Thomas B.C."/>
            <person name="Singh A."/>
            <person name="Wilkins M.J."/>
            <person name="Karaoz U."/>
            <person name="Brodie E.L."/>
            <person name="Williams K.H."/>
            <person name="Hubbard S.S."/>
            <person name="Banfield J.F."/>
        </authorList>
    </citation>
    <scope>NUCLEOTIDE SEQUENCE [LARGE SCALE GENOMIC DNA]</scope>
</reference>
<organism evidence="1 2">
    <name type="scientific">Candidatus Nomurabacteria bacterium RIFOXYC2_FULL_36_19</name>
    <dbReference type="NCBI Taxonomy" id="1801806"/>
    <lineage>
        <taxon>Bacteria</taxon>
        <taxon>Candidatus Nomuraibacteriota</taxon>
    </lineage>
</organism>